<dbReference type="EMBL" id="FR695873">
    <property type="protein sequence ID" value="CBX29848.1"/>
    <property type="molecule type" value="Genomic_DNA"/>
</dbReference>
<organism evidence="1">
    <name type="scientific">uncultured Desulfobacterium sp</name>
    <dbReference type="NCBI Taxonomy" id="201089"/>
    <lineage>
        <taxon>Bacteria</taxon>
        <taxon>Pseudomonadati</taxon>
        <taxon>Thermodesulfobacteriota</taxon>
        <taxon>Desulfobacteria</taxon>
        <taxon>Desulfobacterales</taxon>
        <taxon>Desulfobacteriaceae</taxon>
        <taxon>Desulfobacterium</taxon>
        <taxon>environmental samples</taxon>
    </lineage>
</organism>
<evidence type="ECO:0000313" key="1">
    <source>
        <dbReference type="EMBL" id="CBX27052.1"/>
    </source>
</evidence>
<dbReference type="EMBL" id="FR695864">
    <property type="protein sequence ID" value="CBX27052.1"/>
    <property type="molecule type" value="Genomic_DNA"/>
</dbReference>
<reference evidence="1" key="1">
    <citation type="journal article" date="2011" name="Environ. Microbiol.">
        <title>Genomic insights into the metabolic potential of the polycyclic aromatic hydrocarbon degrading sulfate-reducing Deltaproteobacterium N47.</title>
        <authorList>
            <person name="Bergmann F."/>
            <person name="Selesi D."/>
            <person name="Weinmaier T."/>
            <person name="Tischler P."/>
            <person name="Rattei T."/>
            <person name="Meckenstock R.U."/>
        </authorList>
    </citation>
    <scope>NUCLEOTIDE SEQUENCE</scope>
</reference>
<dbReference type="EMBL" id="FR695868">
    <property type="protein sequence ID" value="CBX28058.1"/>
    <property type="molecule type" value="Genomic_DNA"/>
</dbReference>
<name>E1Y908_9BACT</name>
<protein>
    <submittedName>
        <fullName evidence="1">Uncharacterized protein</fullName>
    </submittedName>
</protein>
<gene>
    <name evidence="1" type="ORF">N47_A10810</name>
    <name evidence="3" type="ORF">N47_F15430</name>
    <name evidence="2" type="ORF">N47_G33820</name>
</gene>
<proteinExistence type="predicted"/>
<evidence type="ECO:0000313" key="3">
    <source>
        <dbReference type="EMBL" id="CBX29848.1"/>
    </source>
</evidence>
<evidence type="ECO:0000313" key="2">
    <source>
        <dbReference type="EMBL" id="CBX28058.1"/>
    </source>
</evidence>
<accession>E1Y908</accession>
<dbReference type="AlphaFoldDB" id="E1Y908"/>
<sequence>MGKYKVKVHIELIECDDDVTEHGPVKEKNGGFTMTISEKNAMSIDKCEQSVLVAAHPTIRDAISKHLSDISKKKRLKNVNQEKS</sequence>